<evidence type="ECO:0000259" key="7">
    <source>
        <dbReference type="Pfam" id="PF00441"/>
    </source>
</evidence>
<evidence type="ECO:0000256" key="3">
    <source>
        <dbReference type="ARBA" id="ARBA00022630"/>
    </source>
</evidence>
<dbReference type="InterPro" id="IPR009075">
    <property type="entry name" value="AcylCo_DH/oxidase_C"/>
</dbReference>
<gene>
    <name evidence="10" type="ORF">GCM10009836_44470</name>
</gene>
<evidence type="ECO:0000256" key="5">
    <source>
        <dbReference type="ARBA" id="ARBA00023002"/>
    </source>
</evidence>
<keyword evidence="11" id="KW-1185">Reference proteome</keyword>
<organism evidence="10 11">
    <name type="scientific">Pseudonocardia ailaonensis</name>
    <dbReference type="NCBI Taxonomy" id="367279"/>
    <lineage>
        <taxon>Bacteria</taxon>
        <taxon>Bacillati</taxon>
        <taxon>Actinomycetota</taxon>
        <taxon>Actinomycetes</taxon>
        <taxon>Pseudonocardiales</taxon>
        <taxon>Pseudonocardiaceae</taxon>
        <taxon>Pseudonocardia</taxon>
    </lineage>
</organism>
<reference evidence="10 11" key="1">
    <citation type="journal article" date="2019" name="Int. J. Syst. Evol. Microbiol.">
        <title>The Global Catalogue of Microorganisms (GCM) 10K type strain sequencing project: providing services to taxonomists for standard genome sequencing and annotation.</title>
        <authorList>
            <consortium name="The Broad Institute Genomics Platform"/>
            <consortium name="The Broad Institute Genome Sequencing Center for Infectious Disease"/>
            <person name="Wu L."/>
            <person name="Ma J."/>
        </authorList>
    </citation>
    <scope>NUCLEOTIDE SEQUENCE [LARGE SCALE GENOMIC DNA]</scope>
    <source>
        <strain evidence="10 11">JCM 16009</strain>
    </source>
</reference>
<dbReference type="Pfam" id="PF00441">
    <property type="entry name" value="Acyl-CoA_dh_1"/>
    <property type="match status" value="1"/>
</dbReference>
<dbReference type="Gene3D" id="1.20.140.10">
    <property type="entry name" value="Butyryl-CoA Dehydrogenase, subunit A, domain 3"/>
    <property type="match status" value="1"/>
</dbReference>
<sequence length="377" mass="41018">MPVTRRPGSAGQAPLPGFPYELQKEATEFAQTWVEQHGGYDDCWMVGHSRDAALAVAERGWIGMTWPEAVGGGGRSALEHFAVLEALIEAGVPIADWWFADQTVGPVLAEYGSPEQRDRWLTDIVHGRTRWTLGSAERAAGSDPTLMTTTARPDGPEHLRISGEKMWVQWPADWCYVICRIEAGGDSAATPTMGEFLVDLASEGVGWEPLRDSSGSESFGVLHLDNVRIPRSQQIDPGASRIRLLQVLDAERGGIDRLVSNRAAFVDAVRRLDPDDSTGREWAERLELEYRVARLMVVRSSVAPPYSGYGSLSKIFCSEYSQRVAKFVARAAGAAGLLEARPIRAQLSAGAYTVMGGTSQVLRAVAARRVLGLPSSL</sequence>
<evidence type="ECO:0000256" key="6">
    <source>
        <dbReference type="RuleBase" id="RU362125"/>
    </source>
</evidence>
<evidence type="ECO:0000256" key="4">
    <source>
        <dbReference type="ARBA" id="ARBA00022827"/>
    </source>
</evidence>
<dbReference type="SUPFAM" id="SSF56645">
    <property type="entry name" value="Acyl-CoA dehydrogenase NM domain-like"/>
    <property type="match status" value="1"/>
</dbReference>
<keyword evidence="4 6" id="KW-0274">FAD</keyword>
<feature type="domain" description="Acyl-CoA oxidase/dehydrogenase middle" evidence="8">
    <location>
        <begin position="133"/>
        <end position="227"/>
    </location>
</feature>
<dbReference type="Pfam" id="PF02770">
    <property type="entry name" value="Acyl-CoA_dh_M"/>
    <property type="match status" value="1"/>
</dbReference>
<evidence type="ECO:0000313" key="11">
    <source>
        <dbReference type="Proteomes" id="UP001500449"/>
    </source>
</evidence>
<dbReference type="InterPro" id="IPR046373">
    <property type="entry name" value="Acyl-CoA_Oxase/DH_mid-dom_sf"/>
</dbReference>
<comment type="cofactor">
    <cofactor evidence="1 6">
        <name>FAD</name>
        <dbReference type="ChEBI" id="CHEBI:57692"/>
    </cofactor>
</comment>
<dbReference type="PANTHER" id="PTHR43292">
    <property type="entry name" value="ACYL-COA DEHYDROGENASE"/>
    <property type="match status" value="1"/>
</dbReference>
<dbReference type="InterPro" id="IPR052161">
    <property type="entry name" value="Mycobact_Acyl-CoA_DH"/>
</dbReference>
<evidence type="ECO:0000313" key="10">
    <source>
        <dbReference type="EMBL" id="GAA1859354.1"/>
    </source>
</evidence>
<name>A0ABN2NDS3_9PSEU</name>
<comment type="caution">
    <text evidence="10">The sequence shown here is derived from an EMBL/GenBank/DDBJ whole genome shotgun (WGS) entry which is preliminary data.</text>
</comment>
<dbReference type="Pfam" id="PF02771">
    <property type="entry name" value="Acyl-CoA_dh_N"/>
    <property type="match status" value="1"/>
</dbReference>
<evidence type="ECO:0000259" key="8">
    <source>
        <dbReference type="Pfam" id="PF02770"/>
    </source>
</evidence>
<feature type="domain" description="Acyl-CoA dehydrogenase/oxidase N-terminal" evidence="9">
    <location>
        <begin position="21"/>
        <end position="127"/>
    </location>
</feature>
<dbReference type="InterPro" id="IPR006091">
    <property type="entry name" value="Acyl-CoA_Oxase/DH_mid-dom"/>
</dbReference>
<keyword evidence="3 6" id="KW-0285">Flavoprotein</keyword>
<dbReference type="InterPro" id="IPR013786">
    <property type="entry name" value="AcylCoA_DH/ox_N"/>
</dbReference>
<evidence type="ECO:0000256" key="2">
    <source>
        <dbReference type="ARBA" id="ARBA00009347"/>
    </source>
</evidence>
<evidence type="ECO:0000256" key="1">
    <source>
        <dbReference type="ARBA" id="ARBA00001974"/>
    </source>
</evidence>
<dbReference type="EMBL" id="BAAAQK010000017">
    <property type="protein sequence ID" value="GAA1859354.1"/>
    <property type="molecule type" value="Genomic_DNA"/>
</dbReference>
<accession>A0ABN2NDS3</accession>
<dbReference type="InterPro" id="IPR009100">
    <property type="entry name" value="AcylCoA_DH/oxidase_NM_dom_sf"/>
</dbReference>
<dbReference type="SUPFAM" id="SSF47203">
    <property type="entry name" value="Acyl-CoA dehydrogenase C-terminal domain-like"/>
    <property type="match status" value="1"/>
</dbReference>
<dbReference type="PANTHER" id="PTHR43292:SF4">
    <property type="entry name" value="ACYL-COA DEHYDROGENASE FADE34"/>
    <property type="match status" value="1"/>
</dbReference>
<keyword evidence="5 6" id="KW-0560">Oxidoreductase</keyword>
<dbReference type="Proteomes" id="UP001500449">
    <property type="component" value="Unassembled WGS sequence"/>
</dbReference>
<dbReference type="RefSeq" id="WP_344420258.1">
    <property type="nucleotide sequence ID" value="NZ_BAAAQK010000017.1"/>
</dbReference>
<proteinExistence type="inferred from homology"/>
<dbReference type="InterPro" id="IPR037069">
    <property type="entry name" value="AcylCoA_DH/ox_N_sf"/>
</dbReference>
<dbReference type="InterPro" id="IPR036250">
    <property type="entry name" value="AcylCo_DH-like_C"/>
</dbReference>
<feature type="domain" description="Acyl-CoA dehydrogenase/oxidase C-terminal" evidence="7">
    <location>
        <begin position="285"/>
        <end position="371"/>
    </location>
</feature>
<dbReference type="Gene3D" id="1.10.540.10">
    <property type="entry name" value="Acyl-CoA dehydrogenase/oxidase, N-terminal domain"/>
    <property type="match status" value="1"/>
</dbReference>
<evidence type="ECO:0000259" key="9">
    <source>
        <dbReference type="Pfam" id="PF02771"/>
    </source>
</evidence>
<comment type="similarity">
    <text evidence="2 6">Belongs to the acyl-CoA dehydrogenase family.</text>
</comment>
<dbReference type="Gene3D" id="2.40.110.10">
    <property type="entry name" value="Butyryl-CoA Dehydrogenase, subunit A, domain 2"/>
    <property type="match status" value="1"/>
</dbReference>
<protein>
    <submittedName>
        <fullName evidence="10">Acyl-CoA dehydrogenase family protein</fullName>
    </submittedName>
</protein>